<dbReference type="PANTHER" id="PTHR34849">
    <property type="entry name" value="SSL5025 PROTEIN"/>
    <property type="match status" value="1"/>
</dbReference>
<dbReference type="EMBL" id="MLJW01005747">
    <property type="protein sequence ID" value="OIQ67722.1"/>
    <property type="molecule type" value="Genomic_DNA"/>
</dbReference>
<comment type="caution">
    <text evidence="1">The sequence shown here is derived from an EMBL/GenBank/DDBJ whole genome shotgun (WGS) entry which is preliminary data.</text>
</comment>
<evidence type="ECO:0000313" key="1">
    <source>
        <dbReference type="EMBL" id="OIQ67722.1"/>
    </source>
</evidence>
<dbReference type="InterPro" id="IPR007367">
    <property type="entry name" value="DUF433"/>
</dbReference>
<dbReference type="Pfam" id="PF04255">
    <property type="entry name" value="DUF433"/>
    <property type="match status" value="1"/>
</dbReference>
<dbReference type="SUPFAM" id="SSF46689">
    <property type="entry name" value="Homeodomain-like"/>
    <property type="match status" value="1"/>
</dbReference>
<gene>
    <name evidence="1" type="ORF">GALL_506960</name>
</gene>
<sequence length="88" mass="9793">MVYFCVVKQQHTMKKPERITLNPEVMGGKPCIRGLRVTVGTIIGLLASGIVAEEILKMYPYLQQEDIIAALSYAAWRSEEIEVPLATA</sequence>
<name>A0A1J5P947_9ZZZZ</name>
<evidence type="ECO:0008006" key="2">
    <source>
        <dbReference type="Google" id="ProtNLM"/>
    </source>
</evidence>
<reference evidence="1" key="1">
    <citation type="submission" date="2016-10" db="EMBL/GenBank/DDBJ databases">
        <title>Sequence of Gallionella enrichment culture.</title>
        <authorList>
            <person name="Poehlein A."/>
            <person name="Muehling M."/>
            <person name="Daniel R."/>
        </authorList>
    </citation>
    <scope>NUCLEOTIDE SEQUENCE</scope>
</reference>
<dbReference type="Gene3D" id="1.10.10.10">
    <property type="entry name" value="Winged helix-like DNA-binding domain superfamily/Winged helix DNA-binding domain"/>
    <property type="match status" value="1"/>
</dbReference>
<dbReference type="AlphaFoldDB" id="A0A1J5P947"/>
<protein>
    <recommendedName>
        <fullName evidence="2">Protein containing DUF433</fullName>
    </recommendedName>
</protein>
<organism evidence="1">
    <name type="scientific">mine drainage metagenome</name>
    <dbReference type="NCBI Taxonomy" id="410659"/>
    <lineage>
        <taxon>unclassified sequences</taxon>
        <taxon>metagenomes</taxon>
        <taxon>ecological metagenomes</taxon>
    </lineage>
</organism>
<proteinExistence type="predicted"/>
<accession>A0A1J5P947</accession>
<dbReference type="PANTHER" id="PTHR34849:SF3">
    <property type="entry name" value="SSR2962 PROTEIN"/>
    <property type="match status" value="1"/>
</dbReference>
<dbReference type="InterPro" id="IPR009057">
    <property type="entry name" value="Homeodomain-like_sf"/>
</dbReference>
<dbReference type="InterPro" id="IPR036388">
    <property type="entry name" value="WH-like_DNA-bd_sf"/>
</dbReference>